<dbReference type="SUPFAM" id="SSF52151">
    <property type="entry name" value="FabD/lysophospholipase-like"/>
    <property type="match status" value="1"/>
</dbReference>
<dbReference type="GO" id="GO:0019369">
    <property type="term" value="P:arachidonate metabolic process"/>
    <property type="evidence" value="ECO:0007669"/>
    <property type="project" value="TreeGrafter"/>
</dbReference>
<evidence type="ECO:0000256" key="1">
    <source>
        <dbReference type="ARBA" id="ARBA00022801"/>
    </source>
</evidence>
<evidence type="ECO:0000256" key="5">
    <source>
        <dbReference type="SAM" id="MobiDB-lite"/>
    </source>
</evidence>
<dbReference type="GO" id="GO:0016042">
    <property type="term" value="P:lipid catabolic process"/>
    <property type="evidence" value="ECO:0007669"/>
    <property type="project" value="UniProtKB-UniRule"/>
</dbReference>
<dbReference type="GO" id="GO:0047499">
    <property type="term" value="F:calcium-independent phospholipase A2 activity"/>
    <property type="evidence" value="ECO:0007669"/>
    <property type="project" value="TreeGrafter"/>
</dbReference>
<dbReference type="Proteomes" id="UP000481861">
    <property type="component" value="Unassembled WGS sequence"/>
</dbReference>
<dbReference type="OrthoDB" id="1658288at2759"/>
<evidence type="ECO:0000256" key="3">
    <source>
        <dbReference type="ARBA" id="ARBA00023098"/>
    </source>
</evidence>
<dbReference type="AlphaFoldDB" id="A0A7C8IJM6"/>
<evidence type="ECO:0000313" key="8">
    <source>
        <dbReference type="Proteomes" id="UP000481861"/>
    </source>
</evidence>
<dbReference type="InterPro" id="IPR002641">
    <property type="entry name" value="PNPLA_dom"/>
</dbReference>
<proteinExistence type="predicted"/>
<feature type="compositionally biased region" description="Acidic residues" evidence="5">
    <location>
        <begin position="578"/>
        <end position="589"/>
    </location>
</feature>
<feature type="active site" description="Nucleophile" evidence="4">
    <location>
        <position position="71"/>
    </location>
</feature>
<feature type="domain" description="PNPLA" evidence="6">
    <location>
        <begin position="17"/>
        <end position="318"/>
    </location>
</feature>
<dbReference type="PANTHER" id="PTHR24185:SF1">
    <property type="entry name" value="CALCIUM-INDEPENDENT PHOSPHOLIPASE A2-GAMMA"/>
    <property type="match status" value="1"/>
</dbReference>
<dbReference type="PROSITE" id="PS51635">
    <property type="entry name" value="PNPLA"/>
    <property type="match status" value="1"/>
</dbReference>
<comment type="caution">
    <text evidence="7">The sequence shown here is derived from an EMBL/GenBank/DDBJ whole genome shotgun (WGS) entry which is preliminary data.</text>
</comment>
<name>A0A7C8IJM6_9PLEO</name>
<dbReference type="InterPro" id="IPR016035">
    <property type="entry name" value="Acyl_Trfase/lysoPLipase"/>
</dbReference>
<dbReference type="EMBL" id="JAADJZ010000001">
    <property type="protein sequence ID" value="KAF2878152.1"/>
    <property type="molecule type" value="Genomic_DNA"/>
</dbReference>
<keyword evidence="8" id="KW-1185">Reference proteome</keyword>
<evidence type="ECO:0000256" key="4">
    <source>
        <dbReference type="PROSITE-ProRule" id="PRU01161"/>
    </source>
</evidence>
<feature type="active site" description="Proton acceptor" evidence="4">
    <location>
        <position position="305"/>
    </location>
</feature>
<feature type="short sequence motif" description="GXSXG" evidence="4">
    <location>
        <begin position="69"/>
        <end position="73"/>
    </location>
</feature>
<keyword evidence="7" id="KW-0808">Transferase</keyword>
<keyword evidence="3 4" id="KW-0443">Lipid metabolism</keyword>
<feature type="region of interest" description="Disordered" evidence="5">
    <location>
        <begin position="575"/>
        <end position="600"/>
    </location>
</feature>
<dbReference type="GO" id="GO:0016740">
    <property type="term" value="F:transferase activity"/>
    <property type="evidence" value="ECO:0007669"/>
    <property type="project" value="UniProtKB-KW"/>
</dbReference>
<dbReference type="GO" id="GO:0016020">
    <property type="term" value="C:membrane"/>
    <property type="evidence" value="ECO:0007669"/>
    <property type="project" value="TreeGrafter"/>
</dbReference>
<evidence type="ECO:0000256" key="2">
    <source>
        <dbReference type="ARBA" id="ARBA00022963"/>
    </source>
</evidence>
<sequence>MELSGPETNPHAPLRLLSLDGGGVRGLSSLMVLDDLMENIAREEKRLGRRAVNDHTPLKPCDYFDLIGGTSTGGIIAILLSRLRLDCKQCIGIYTKLAEEIFKHDKSIKVFGAKIPIGTTRFSGAVLERSIKTALTDLGYDENELMWDDSLFEEVPDFNELPRDSIWSDAVPDLLSESPVAALKGIDSTLFQGYLDTTAAPKSHIADEQDPVPYTDDPFADPRLLRSNTWKLHPRHSVHKKADQKGCRGFVLTSLKNALGLPRLLSTYDPNDRTTRIWEALRATSAAPTFFEEMQFGTPKVTYLDGGVGFNNPCAEVDYAAKALWEGRSIGVIVSVGTGLQSIPSIKKIASWLPFGLGTDIAIASALVGMASSTARVDNEMKRMYYDSSTRYYRFDVDRGLANVSLEQWMKEDEMAALTEQYMRDPKQLRTARQLGALMAKLSALPPTFDIAATHFRVGMDGRGLVDQSFQIVQVDFKTGLPLGVVSHLADVPHMSRFRSASPSGEGGLAVAADGSLRKVYPVAADLDHDGRREEAAVYQCRGARDVCLRALKTGIPQGRYRVRFVVAFHDVASETASENENENENEIETEPKTETKTAHTPPADVVFSVGKPFDATTFTQRYVDVRITPDVVGVLLHPDAVRVRVGRERYEEQKARGWVEIEGDVEVRVGLDGALGFVVSRRWEEGCVVDGWSFGGVRLEPVFGGGGVREGRARERTVQFSLVQLSSS</sequence>
<dbReference type="GO" id="GO:0046486">
    <property type="term" value="P:glycerolipid metabolic process"/>
    <property type="evidence" value="ECO:0007669"/>
    <property type="project" value="UniProtKB-ARBA"/>
</dbReference>
<accession>A0A7C8IJM6</accession>
<dbReference type="Pfam" id="PF01734">
    <property type="entry name" value="Patatin"/>
    <property type="match status" value="1"/>
</dbReference>
<feature type="short sequence motif" description="GXGXXG" evidence="4">
    <location>
        <begin position="21"/>
        <end position="26"/>
    </location>
</feature>
<gene>
    <name evidence="7" type="ORF">BDV95DRAFT_633836</name>
</gene>
<reference evidence="7 8" key="1">
    <citation type="submission" date="2020-01" db="EMBL/GenBank/DDBJ databases">
        <authorList>
            <consortium name="DOE Joint Genome Institute"/>
            <person name="Haridas S."/>
            <person name="Albert R."/>
            <person name="Binder M."/>
            <person name="Bloem J."/>
            <person name="Labutti K."/>
            <person name="Salamov A."/>
            <person name="Andreopoulos B."/>
            <person name="Baker S.E."/>
            <person name="Barry K."/>
            <person name="Bills G."/>
            <person name="Bluhm B.H."/>
            <person name="Cannon C."/>
            <person name="Castanera R."/>
            <person name="Culley D.E."/>
            <person name="Daum C."/>
            <person name="Ezra D."/>
            <person name="Gonzalez J.B."/>
            <person name="Henrissat B."/>
            <person name="Kuo A."/>
            <person name="Liang C."/>
            <person name="Lipzen A."/>
            <person name="Lutzoni F."/>
            <person name="Magnuson J."/>
            <person name="Mondo S."/>
            <person name="Nolan M."/>
            <person name="Ohm R."/>
            <person name="Pangilinan J."/>
            <person name="Park H.-J.H."/>
            <person name="Ramirez L."/>
            <person name="Alfaro M."/>
            <person name="Sun H."/>
            <person name="Tritt A."/>
            <person name="Yoshinaga Y."/>
            <person name="Zwiers L.-H.L."/>
            <person name="Turgeon B.G."/>
            <person name="Goodwin S.B."/>
            <person name="Spatafora J.W."/>
            <person name="Crous P.W."/>
            <person name="Grigoriev I.V."/>
        </authorList>
    </citation>
    <scope>NUCLEOTIDE SEQUENCE [LARGE SCALE GENOMIC DNA]</scope>
    <source>
        <strain evidence="7 8">CBS 611.86</strain>
    </source>
</reference>
<protein>
    <submittedName>
        <fullName evidence="7">Acyl transferase/acyl hydrolase/lysophospholipase</fullName>
    </submittedName>
</protein>
<feature type="short sequence motif" description="DGA/G" evidence="4">
    <location>
        <begin position="305"/>
        <end position="307"/>
    </location>
</feature>
<dbReference type="PANTHER" id="PTHR24185">
    <property type="entry name" value="CALCIUM-INDEPENDENT PHOSPHOLIPASE A2-GAMMA"/>
    <property type="match status" value="1"/>
</dbReference>
<keyword evidence="2 4" id="KW-0442">Lipid degradation</keyword>
<organism evidence="7 8">
    <name type="scientific">Massariosphaeria phaeospora</name>
    <dbReference type="NCBI Taxonomy" id="100035"/>
    <lineage>
        <taxon>Eukaryota</taxon>
        <taxon>Fungi</taxon>
        <taxon>Dikarya</taxon>
        <taxon>Ascomycota</taxon>
        <taxon>Pezizomycotina</taxon>
        <taxon>Dothideomycetes</taxon>
        <taxon>Pleosporomycetidae</taxon>
        <taxon>Pleosporales</taxon>
        <taxon>Pleosporales incertae sedis</taxon>
        <taxon>Massariosphaeria</taxon>
    </lineage>
</organism>
<evidence type="ECO:0000259" key="6">
    <source>
        <dbReference type="PROSITE" id="PS51635"/>
    </source>
</evidence>
<keyword evidence="1 4" id="KW-0378">Hydrolase</keyword>
<dbReference type="CDD" id="cd07216">
    <property type="entry name" value="Pat17_PNPLA8_PNPLA9_like3"/>
    <property type="match status" value="1"/>
</dbReference>
<dbReference type="Gene3D" id="3.40.1090.10">
    <property type="entry name" value="Cytosolic phospholipase A2 catalytic domain"/>
    <property type="match status" value="1"/>
</dbReference>
<evidence type="ECO:0000313" key="7">
    <source>
        <dbReference type="EMBL" id="KAF2878152.1"/>
    </source>
</evidence>